<name>A0A9R1X3Q1_LACSA</name>
<proteinExistence type="predicted"/>
<organism evidence="2 3">
    <name type="scientific">Lactuca sativa</name>
    <name type="common">Garden lettuce</name>
    <dbReference type="NCBI Taxonomy" id="4236"/>
    <lineage>
        <taxon>Eukaryota</taxon>
        <taxon>Viridiplantae</taxon>
        <taxon>Streptophyta</taxon>
        <taxon>Embryophyta</taxon>
        <taxon>Tracheophyta</taxon>
        <taxon>Spermatophyta</taxon>
        <taxon>Magnoliopsida</taxon>
        <taxon>eudicotyledons</taxon>
        <taxon>Gunneridae</taxon>
        <taxon>Pentapetalae</taxon>
        <taxon>asterids</taxon>
        <taxon>campanulids</taxon>
        <taxon>Asterales</taxon>
        <taxon>Asteraceae</taxon>
        <taxon>Cichorioideae</taxon>
        <taxon>Cichorieae</taxon>
        <taxon>Lactucinae</taxon>
        <taxon>Lactuca</taxon>
    </lineage>
</organism>
<keyword evidence="3" id="KW-1185">Reference proteome</keyword>
<dbReference type="EMBL" id="NBSK02000006">
    <property type="protein sequence ID" value="KAJ0199555.1"/>
    <property type="molecule type" value="Genomic_DNA"/>
</dbReference>
<keyword evidence="1" id="KW-0175">Coiled coil</keyword>
<reference evidence="2 3" key="1">
    <citation type="journal article" date="2017" name="Nat. Commun.">
        <title>Genome assembly with in vitro proximity ligation data and whole-genome triplication in lettuce.</title>
        <authorList>
            <person name="Reyes-Chin-Wo S."/>
            <person name="Wang Z."/>
            <person name="Yang X."/>
            <person name="Kozik A."/>
            <person name="Arikit S."/>
            <person name="Song C."/>
            <person name="Xia L."/>
            <person name="Froenicke L."/>
            <person name="Lavelle D.O."/>
            <person name="Truco M.J."/>
            <person name="Xia R."/>
            <person name="Zhu S."/>
            <person name="Xu C."/>
            <person name="Xu H."/>
            <person name="Xu X."/>
            <person name="Cox K."/>
            <person name="Korf I."/>
            <person name="Meyers B.C."/>
            <person name="Michelmore R.W."/>
        </authorList>
    </citation>
    <scope>NUCLEOTIDE SEQUENCE [LARGE SCALE GENOMIC DNA]</scope>
    <source>
        <strain evidence="3">cv. Salinas</strain>
        <tissue evidence="2">Seedlings</tissue>
    </source>
</reference>
<dbReference type="AlphaFoldDB" id="A0A9R1X3Q1"/>
<dbReference type="Proteomes" id="UP000235145">
    <property type="component" value="Unassembled WGS sequence"/>
</dbReference>
<evidence type="ECO:0000313" key="3">
    <source>
        <dbReference type="Proteomes" id="UP000235145"/>
    </source>
</evidence>
<accession>A0A9R1X3Q1</accession>
<protein>
    <submittedName>
        <fullName evidence="2">Uncharacterized protein</fullName>
    </submittedName>
</protein>
<sequence>MELKCLKSLLSSLEKEYDQIRRKMEEIQEELDNESGEAAIQKLQDEIKKYKSILKCGVCFDRPKERNLENRHRKCRGYGMAFGQRCSVCQDINIL</sequence>
<feature type="coiled-coil region" evidence="1">
    <location>
        <begin position="3"/>
        <end position="53"/>
    </location>
</feature>
<evidence type="ECO:0000313" key="2">
    <source>
        <dbReference type="EMBL" id="KAJ0199555.1"/>
    </source>
</evidence>
<gene>
    <name evidence="2" type="ORF">LSAT_V11C600318340</name>
</gene>
<comment type="caution">
    <text evidence="2">The sequence shown here is derived from an EMBL/GenBank/DDBJ whole genome shotgun (WGS) entry which is preliminary data.</text>
</comment>
<evidence type="ECO:0000256" key="1">
    <source>
        <dbReference type="SAM" id="Coils"/>
    </source>
</evidence>